<dbReference type="KEGG" id="ctp:CTRG_03434"/>
<dbReference type="Gene3D" id="3.90.190.10">
    <property type="entry name" value="Protein tyrosine phosphatase superfamily"/>
    <property type="match status" value="1"/>
</dbReference>
<dbReference type="VEuPathDB" id="FungiDB:CTRG_03434"/>
<reference evidence="2 3" key="1">
    <citation type="journal article" date="2009" name="Nature">
        <title>Evolution of pathogenicity and sexual reproduction in eight Candida genomes.</title>
        <authorList>
            <person name="Butler G."/>
            <person name="Rasmussen M.D."/>
            <person name="Lin M.F."/>
            <person name="Santos M.A."/>
            <person name="Sakthikumar S."/>
            <person name="Munro C.A."/>
            <person name="Rheinbay E."/>
            <person name="Grabherr M."/>
            <person name="Forche A."/>
            <person name="Reedy J.L."/>
            <person name="Agrafioti I."/>
            <person name="Arnaud M.B."/>
            <person name="Bates S."/>
            <person name="Brown A.J."/>
            <person name="Brunke S."/>
            <person name="Costanzo M.C."/>
            <person name="Fitzpatrick D.A."/>
            <person name="de Groot P.W."/>
            <person name="Harris D."/>
            <person name="Hoyer L.L."/>
            <person name="Hube B."/>
            <person name="Klis F.M."/>
            <person name="Kodira C."/>
            <person name="Lennard N."/>
            <person name="Logue M.E."/>
            <person name="Martin R."/>
            <person name="Neiman A.M."/>
            <person name="Nikolaou E."/>
            <person name="Quail M.A."/>
            <person name="Quinn J."/>
            <person name="Santos M.C."/>
            <person name="Schmitzberger F.F."/>
            <person name="Sherlock G."/>
            <person name="Shah P."/>
            <person name="Silverstein K.A."/>
            <person name="Skrzypek M.S."/>
            <person name="Soll D."/>
            <person name="Staggs R."/>
            <person name="Stansfield I."/>
            <person name="Stumpf M.P."/>
            <person name="Sudbery P.E."/>
            <person name="Srikantha T."/>
            <person name="Zeng Q."/>
            <person name="Berman J."/>
            <person name="Berriman M."/>
            <person name="Heitman J."/>
            <person name="Gow N.A."/>
            <person name="Lorenz M.C."/>
            <person name="Birren B.W."/>
            <person name="Kellis M."/>
            <person name="Cuomo C.A."/>
        </authorList>
    </citation>
    <scope>NUCLEOTIDE SEQUENCE [LARGE SCALE GENOMIC DNA]</scope>
    <source>
        <strain evidence="3">ATCC MYA-3404 / T1</strain>
    </source>
</reference>
<dbReference type="GeneID" id="8302029"/>
<evidence type="ECO:0000313" key="3">
    <source>
        <dbReference type="Proteomes" id="UP000002037"/>
    </source>
</evidence>
<dbReference type="EMBL" id="GG692398">
    <property type="protein sequence ID" value="EER33009.1"/>
    <property type="molecule type" value="Genomic_DNA"/>
</dbReference>
<dbReference type="Proteomes" id="UP000002037">
    <property type="component" value="Unassembled WGS sequence"/>
</dbReference>
<dbReference type="Pfam" id="PF03162">
    <property type="entry name" value="Y_phosphatase2"/>
    <property type="match status" value="1"/>
</dbReference>
<accession>C5MBJ2</accession>
<feature type="region of interest" description="Disordered" evidence="1">
    <location>
        <begin position="199"/>
        <end position="236"/>
    </location>
</feature>
<dbReference type="eggNOG" id="KOG1572">
    <property type="taxonomic scope" value="Eukaryota"/>
</dbReference>
<dbReference type="PANTHER" id="PTHR31126">
    <property type="entry name" value="TYROSINE-PROTEIN PHOSPHATASE"/>
    <property type="match status" value="1"/>
</dbReference>
<evidence type="ECO:0000256" key="1">
    <source>
        <dbReference type="SAM" id="MobiDB-lite"/>
    </source>
</evidence>
<dbReference type="SUPFAM" id="SSF52799">
    <property type="entry name" value="(Phosphotyrosine protein) phosphatases II"/>
    <property type="match status" value="1"/>
</dbReference>
<dbReference type="RefSeq" id="XP_002549137.1">
    <property type="nucleotide sequence ID" value="XM_002549091.1"/>
</dbReference>
<name>C5MBJ2_CANTT</name>
<dbReference type="AlphaFoldDB" id="C5MBJ2"/>
<dbReference type="InterPro" id="IPR004861">
    <property type="entry name" value="Siw14-like"/>
</dbReference>
<protein>
    <recommendedName>
        <fullName evidence="4">Protein OCA4</fullName>
    </recommendedName>
</protein>
<organism evidence="2 3">
    <name type="scientific">Candida tropicalis (strain ATCC MYA-3404 / T1)</name>
    <name type="common">Yeast</name>
    <dbReference type="NCBI Taxonomy" id="294747"/>
    <lineage>
        <taxon>Eukaryota</taxon>
        <taxon>Fungi</taxon>
        <taxon>Dikarya</taxon>
        <taxon>Ascomycota</taxon>
        <taxon>Saccharomycotina</taxon>
        <taxon>Pichiomycetes</taxon>
        <taxon>Debaryomycetaceae</taxon>
        <taxon>Candida/Lodderomyces clade</taxon>
        <taxon>Candida</taxon>
    </lineage>
</organism>
<keyword evidence="3" id="KW-1185">Reference proteome</keyword>
<evidence type="ECO:0000313" key="2">
    <source>
        <dbReference type="EMBL" id="EER33009.1"/>
    </source>
</evidence>
<evidence type="ECO:0008006" key="4">
    <source>
        <dbReference type="Google" id="ProtNLM"/>
    </source>
</evidence>
<dbReference type="GO" id="GO:0016791">
    <property type="term" value="F:phosphatase activity"/>
    <property type="evidence" value="ECO:0007669"/>
    <property type="project" value="TreeGrafter"/>
</dbReference>
<dbReference type="InterPro" id="IPR029021">
    <property type="entry name" value="Prot-tyrosine_phosphatase-like"/>
</dbReference>
<dbReference type="STRING" id="294747.C5MBJ2"/>
<sequence>MLVPPENFGIVETGIYRSTKLESENFPFLQTLDLKSIIILDTEKPPRSLSNFLENNPSLQFFNLGGLKISNHQHTGITSKVDQEDIDRDVELRINNFSFNTPKTFASTISLTRKDQWMLIEKNIVLKTFEIMFNKKNYPMLVIDSSATLIGILRKIQKWNFNSILNEYRIYSGMSTKNNYYAETFLELVQVELIPYEHQSRSRRNSRGNTNMYSRTNSIDLENGEISEASDANTLDEDYEAVADDDEDDDFYDDLDDDLLSASPQIPANLLKLVEQGNNNSNNNSRDQRKRLNSMDGKRSSFHRTNSFHNSPSMSGEHFLSMRVNNSNHNRRRSSTHENSFNMYKNMKFRNTNTKSPSASASGIGEATSTSPILRRRLSLSRSNSHVEFNTLVDFKYYHNLQKYPKTFQNVSVLKIKLPAEYKLPEWFIAGRNLWEREYQRLNS</sequence>
<dbReference type="PANTHER" id="PTHR31126:SF70">
    <property type="entry name" value="PROTEIN OCA4"/>
    <property type="match status" value="1"/>
</dbReference>
<gene>
    <name evidence="2" type="ORF">CTRG_03434</name>
</gene>
<dbReference type="HOGENOM" id="CLU_036633_1_0_1"/>
<proteinExistence type="predicted"/>
<feature type="compositionally biased region" description="Polar residues" evidence="1">
    <location>
        <begin position="303"/>
        <end position="314"/>
    </location>
</feature>
<feature type="region of interest" description="Disordered" evidence="1">
    <location>
        <begin position="276"/>
        <end position="318"/>
    </location>
</feature>
<dbReference type="OrthoDB" id="6375174at2759"/>